<name>A0A7S1E1G2_9STRA</name>
<evidence type="ECO:0000313" key="2">
    <source>
        <dbReference type="EMBL" id="CAD8961996.1"/>
    </source>
</evidence>
<feature type="chain" id="PRO_5031002908" evidence="1">
    <location>
        <begin position="21"/>
        <end position="106"/>
    </location>
</feature>
<protein>
    <submittedName>
        <fullName evidence="2">Uncharacterized protein</fullName>
    </submittedName>
</protein>
<reference evidence="2" key="1">
    <citation type="submission" date="2021-01" db="EMBL/GenBank/DDBJ databases">
        <authorList>
            <person name="Corre E."/>
            <person name="Pelletier E."/>
            <person name="Niang G."/>
            <person name="Scheremetjew M."/>
            <person name="Finn R."/>
            <person name="Kale V."/>
            <person name="Holt S."/>
            <person name="Cochrane G."/>
            <person name="Meng A."/>
            <person name="Brown T."/>
            <person name="Cohen L."/>
        </authorList>
    </citation>
    <scope>NUCLEOTIDE SEQUENCE</scope>
</reference>
<feature type="signal peptide" evidence="1">
    <location>
        <begin position="1"/>
        <end position="20"/>
    </location>
</feature>
<sequence length="106" mass="11576">MVSRLLVLVILALVALSTQAFTVPAIGLKSAAPSFCTSLEGCRSNAKKEKIKRNRENMRKFKSPGKRGLSRRKMLKKAQAANARAKEAEFIAKCFSSIPPPNTDGK</sequence>
<proteinExistence type="predicted"/>
<evidence type="ECO:0000256" key="1">
    <source>
        <dbReference type="SAM" id="SignalP"/>
    </source>
</evidence>
<gene>
    <name evidence="2" type="ORF">TNIT0693_LOCUS1112</name>
</gene>
<dbReference type="EMBL" id="HBFY01002801">
    <property type="protein sequence ID" value="CAD8961996.1"/>
    <property type="molecule type" value="Transcribed_RNA"/>
</dbReference>
<keyword evidence="1" id="KW-0732">Signal</keyword>
<dbReference type="AlphaFoldDB" id="A0A7S1E1G2"/>
<organism evidence="2">
    <name type="scientific">Thalassionema nitzschioides</name>
    <dbReference type="NCBI Taxonomy" id="33649"/>
    <lineage>
        <taxon>Eukaryota</taxon>
        <taxon>Sar</taxon>
        <taxon>Stramenopiles</taxon>
        <taxon>Ochrophyta</taxon>
        <taxon>Bacillariophyta</taxon>
        <taxon>Fragilariophyceae</taxon>
        <taxon>Fragilariophycidae</taxon>
        <taxon>Thalassionemales</taxon>
        <taxon>Thalassionemataceae</taxon>
        <taxon>Thalassionema</taxon>
    </lineage>
</organism>
<accession>A0A7S1E1G2</accession>